<evidence type="ECO:0000256" key="1">
    <source>
        <dbReference type="ARBA" id="ARBA00011073"/>
    </source>
</evidence>
<proteinExistence type="inferred from homology"/>
<dbReference type="InterPro" id="IPR036852">
    <property type="entry name" value="Peptidase_S8/S53_dom_sf"/>
</dbReference>
<reference evidence="3 4" key="1">
    <citation type="journal article" date="2020" name="IScience">
        <title>Genome Sequencing of the Endangered Kingdonia uniflora (Circaeasteraceae, Ranunculales) Reveals Potential Mechanisms of Evolutionary Specialization.</title>
        <authorList>
            <person name="Sun Y."/>
            <person name="Deng T."/>
            <person name="Zhang A."/>
            <person name="Moore M.J."/>
            <person name="Landis J.B."/>
            <person name="Lin N."/>
            <person name="Zhang H."/>
            <person name="Zhang X."/>
            <person name="Huang J."/>
            <person name="Zhang X."/>
            <person name="Sun H."/>
            <person name="Wang H."/>
        </authorList>
    </citation>
    <scope>NUCLEOTIDE SEQUENCE [LARGE SCALE GENOMIC DNA]</scope>
    <source>
        <strain evidence="3">TB1705</strain>
        <tissue evidence="3">Leaf</tissue>
    </source>
</reference>
<evidence type="ECO:0000313" key="4">
    <source>
        <dbReference type="Proteomes" id="UP000541444"/>
    </source>
</evidence>
<dbReference type="AlphaFoldDB" id="A0A7J7L7A9"/>
<comment type="similarity">
    <text evidence="1">Belongs to the peptidase S8 family.</text>
</comment>
<evidence type="ECO:0000313" key="3">
    <source>
        <dbReference type="EMBL" id="KAF6138473.1"/>
    </source>
</evidence>
<dbReference type="OrthoDB" id="1935444at2759"/>
<dbReference type="PANTHER" id="PTHR10795">
    <property type="entry name" value="PROPROTEIN CONVERTASE SUBTILISIN/KEXIN"/>
    <property type="match status" value="1"/>
</dbReference>
<comment type="caution">
    <text evidence="3">The sequence shown here is derived from an EMBL/GenBank/DDBJ whole genome shotgun (WGS) entry which is preliminary data.</text>
</comment>
<keyword evidence="2" id="KW-0732">Signal</keyword>
<gene>
    <name evidence="3" type="ORF">GIB67_022507</name>
</gene>
<accession>A0A7J7L7A9</accession>
<evidence type="ECO:0000256" key="2">
    <source>
        <dbReference type="ARBA" id="ARBA00022729"/>
    </source>
</evidence>
<protein>
    <submittedName>
        <fullName evidence="3">Uncharacterized protein</fullName>
    </submittedName>
</protein>
<dbReference type="GO" id="GO:0004252">
    <property type="term" value="F:serine-type endopeptidase activity"/>
    <property type="evidence" value="ECO:0007669"/>
    <property type="project" value="InterPro"/>
</dbReference>
<keyword evidence="4" id="KW-1185">Reference proteome</keyword>
<organism evidence="3 4">
    <name type="scientific">Kingdonia uniflora</name>
    <dbReference type="NCBI Taxonomy" id="39325"/>
    <lineage>
        <taxon>Eukaryota</taxon>
        <taxon>Viridiplantae</taxon>
        <taxon>Streptophyta</taxon>
        <taxon>Embryophyta</taxon>
        <taxon>Tracheophyta</taxon>
        <taxon>Spermatophyta</taxon>
        <taxon>Magnoliopsida</taxon>
        <taxon>Ranunculales</taxon>
        <taxon>Circaeasteraceae</taxon>
        <taxon>Kingdonia</taxon>
    </lineage>
</organism>
<dbReference type="EMBL" id="JACGCM010002569">
    <property type="protein sequence ID" value="KAF6138473.1"/>
    <property type="molecule type" value="Genomic_DNA"/>
</dbReference>
<dbReference type="InterPro" id="IPR045051">
    <property type="entry name" value="SBT"/>
</dbReference>
<sequence>MGEIPRRWKGTCEPGVQFKSSMCNRRLIGARYFNKGVLAQDLNISFVYNSPRDKMGHEDHTTSIDIGTYVRGVSYFGYGRAQ</sequence>
<name>A0A7J7L7A9_9MAGN</name>
<dbReference type="Gene3D" id="3.40.50.200">
    <property type="entry name" value="Peptidase S8/S53 domain"/>
    <property type="match status" value="1"/>
</dbReference>
<dbReference type="Proteomes" id="UP000541444">
    <property type="component" value="Unassembled WGS sequence"/>
</dbReference>
<dbReference type="GO" id="GO:0006508">
    <property type="term" value="P:proteolysis"/>
    <property type="evidence" value="ECO:0007669"/>
    <property type="project" value="InterPro"/>
</dbReference>